<proteinExistence type="predicted"/>
<reference evidence="3" key="1">
    <citation type="journal article" date="2017" name="Nature">
        <title>The sunflower genome provides insights into oil metabolism, flowering and Asterid evolution.</title>
        <authorList>
            <person name="Badouin H."/>
            <person name="Gouzy J."/>
            <person name="Grassa C.J."/>
            <person name="Murat F."/>
            <person name="Staton S.E."/>
            <person name="Cottret L."/>
            <person name="Lelandais-Briere C."/>
            <person name="Owens G.L."/>
            <person name="Carrere S."/>
            <person name="Mayjonade B."/>
            <person name="Legrand L."/>
            <person name="Gill N."/>
            <person name="Kane N.C."/>
            <person name="Bowers J.E."/>
            <person name="Hubner S."/>
            <person name="Bellec A."/>
            <person name="Berard A."/>
            <person name="Berges H."/>
            <person name="Blanchet N."/>
            <person name="Boniface M.C."/>
            <person name="Brunel D."/>
            <person name="Catrice O."/>
            <person name="Chaidir N."/>
            <person name="Claudel C."/>
            <person name="Donnadieu C."/>
            <person name="Faraut T."/>
            <person name="Fievet G."/>
            <person name="Helmstetter N."/>
            <person name="King M."/>
            <person name="Knapp S.J."/>
            <person name="Lai Z."/>
            <person name="Le Paslier M.C."/>
            <person name="Lippi Y."/>
            <person name="Lorenzon L."/>
            <person name="Mandel J.R."/>
            <person name="Marage G."/>
            <person name="Marchand G."/>
            <person name="Marquand E."/>
            <person name="Bret-Mestries E."/>
            <person name="Morien E."/>
            <person name="Nambeesan S."/>
            <person name="Nguyen T."/>
            <person name="Pegot-Espagnet P."/>
            <person name="Pouilly N."/>
            <person name="Raftis F."/>
            <person name="Sallet E."/>
            <person name="Schiex T."/>
            <person name="Thomas J."/>
            <person name="Vandecasteele C."/>
            <person name="Vares D."/>
            <person name="Vear F."/>
            <person name="Vautrin S."/>
            <person name="Crespi M."/>
            <person name="Mangin B."/>
            <person name="Burke J.M."/>
            <person name="Salse J."/>
            <person name="Munos S."/>
            <person name="Vincourt P."/>
            <person name="Rieseberg L.H."/>
            <person name="Langlade N.B."/>
        </authorList>
    </citation>
    <scope>NUCLEOTIDE SEQUENCE</scope>
    <source>
        <tissue evidence="3">Leaves</tissue>
    </source>
</reference>
<protein>
    <submittedName>
        <fullName evidence="3">F-box-like domain superfamily protein</fullName>
    </submittedName>
</protein>
<reference evidence="3" key="2">
    <citation type="submission" date="2020-06" db="EMBL/GenBank/DDBJ databases">
        <title>Helianthus annuus Genome sequencing and assembly Release 2.</title>
        <authorList>
            <person name="Gouzy J."/>
            <person name="Langlade N."/>
            <person name="Munos S."/>
        </authorList>
    </citation>
    <scope>NUCLEOTIDE SEQUENCE</scope>
    <source>
        <tissue evidence="3">Leaves</tissue>
    </source>
</reference>
<dbReference type="EMBL" id="MNCJ02000327">
    <property type="protein sequence ID" value="KAF5779330.1"/>
    <property type="molecule type" value="Genomic_DNA"/>
</dbReference>
<evidence type="ECO:0000313" key="4">
    <source>
        <dbReference type="Proteomes" id="UP000215914"/>
    </source>
</evidence>
<sequence>MEPFEFEIFAHEILSRLPSKCVGRFKSVCKQWRYELSSSIFSIIHSRRMYNSEHRKLITFTASSIYIDNLIGGKVDICQRKFIFFPVDTPLSNLMILAAQYGLLLMCIQGPSDQLILWNPTTNKFLNLCHNKPKSFFDIKADAVGIYLDSLNDVKILHLQRRMDGVVPRVYSMNTHEWKTLSFLKGSDYASLLYLWSNGTLCNNVLYFASPHYWAPHKSYMIAFDVVSETF</sequence>
<feature type="domain" description="F-box" evidence="1">
    <location>
        <begin position="11"/>
        <end position="34"/>
    </location>
</feature>
<dbReference type="PANTHER" id="PTHR31672">
    <property type="entry name" value="BNACNNG10540D PROTEIN"/>
    <property type="match status" value="1"/>
</dbReference>
<dbReference type="InterPro" id="IPR001810">
    <property type="entry name" value="F-box_dom"/>
</dbReference>
<dbReference type="Pfam" id="PF00646">
    <property type="entry name" value="F-box"/>
    <property type="match status" value="1"/>
</dbReference>
<dbReference type="InterPro" id="IPR036047">
    <property type="entry name" value="F-box-like_dom_sf"/>
</dbReference>
<feature type="domain" description="F-box associated beta-propeller type 1" evidence="2">
    <location>
        <begin position="102"/>
        <end position="231"/>
    </location>
</feature>
<gene>
    <name evidence="3" type="ORF">HanXRQr2_Chr12g0558081</name>
</gene>
<dbReference type="Proteomes" id="UP000215914">
    <property type="component" value="Unassembled WGS sequence"/>
</dbReference>
<dbReference type="InterPro" id="IPR006527">
    <property type="entry name" value="F-box-assoc_dom_typ1"/>
</dbReference>
<evidence type="ECO:0000259" key="1">
    <source>
        <dbReference type="Pfam" id="PF00646"/>
    </source>
</evidence>
<dbReference type="InterPro" id="IPR050796">
    <property type="entry name" value="SCF_F-box_component"/>
</dbReference>
<dbReference type="PANTHER" id="PTHR31672:SF13">
    <property type="entry name" value="F-BOX PROTEIN CPR30-LIKE"/>
    <property type="match status" value="1"/>
</dbReference>
<evidence type="ECO:0000313" key="3">
    <source>
        <dbReference type="EMBL" id="KAF5779330.1"/>
    </source>
</evidence>
<evidence type="ECO:0000259" key="2">
    <source>
        <dbReference type="Pfam" id="PF07734"/>
    </source>
</evidence>
<dbReference type="SUPFAM" id="SSF81383">
    <property type="entry name" value="F-box domain"/>
    <property type="match status" value="1"/>
</dbReference>
<dbReference type="Pfam" id="PF07734">
    <property type="entry name" value="FBA_1"/>
    <property type="match status" value="1"/>
</dbReference>
<name>A0A9K3MXG7_HELAN</name>
<dbReference type="AlphaFoldDB" id="A0A9K3MXG7"/>
<organism evidence="3 4">
    <name type="scientific">Helianthus annuus</name>
    <name type="common">Common sunflower</name>
    <dbReference type="NCBI Taxonomy" id="4232"/>
    <lineage>
        <taxon>Eukaryota</taxon>
        <taxon>Viridiplantae</taxon>
        <taxon>Streptophyta</taxon>
        <taxon>Embryophyta</taxon>
        <taxon>Tracheophyta</taxon>
        <taxon>Spermatophyta</taxon>
        <taxon>Magnoliopsida</taxon>
        <taxon>eudicotyledons</taxon>
        <taxon>Gunneridae</taxon>
        <taxon>Pentapetalae</taxon>
        <taxon>asterids</taxon>
        <taxon>campanulids</taxon>
        <taxon>Asterales</taxon>
        <taxon>Asteraceae</taxon>
        <taxon>Asteroideae</taxon>
        <taxon>Heliantheae alliance</taxon>
        <taxon>Heliantheae</taxon>
        <taxon>Helianthus</taxon>
    </lineage>
</organism>
<keyword evidence="4" id="KW-1185">Reference proteome</keyword>
<dbReference type="Gramene" id="mRNA:HanXRQr2_Chr12g0558081">
    <property type="protein sequence ID" value="CDS:HanXRQr2_Chr12g0558081.1"/>
    <property type="gene ID" value="HanXRQr2_Chr12g0558081"/>
</dbReference>
<accession>A0A9K3MXG7</accession>
<comment type="caution">
    <text evidence="3">The sequence shown here is derived from an EMBL/GenBank/DDBJ whole genome shotgun (WGS) entry which is preliminary data.</text>
</comment>